<dbReference type="AlphaFoldDB" id="A0A4Q9LL65"/>
<reference evidence="8 9" key="1">
    <citation type="submission" date="2017-12" db="EMBL/GenBank/DDBJ databases">
        <authorList>
            <person name="Pombert J.-F."/>
            <person name="Haag K.L."/>
            <person name="Ebert D."/>
        </authorList>
    </citation>
    <scope>NUCLEOTIDE SEQUENCE [LARGE SCALE GENOMIC DNA]</scope>
    <source>
        <strain evidence="8">IL-BN-2</strain>
    </source>
</reference>
<evidence type="ECO:0000256" key="4">
    <source>
        <dbReference type="ARBA" id="ARBA00022989"/>
    </source>
</evidence>
<keyword evidence="2" id="KW-0812">Transmembrane</keyword>
<evidence type="ECO:0000256" key="2">
    <source>
        <dbReference type="ARBA" id="ARBA00022692"/>
    </source>
</evidence>
<dbReference type="EMBL" id="PIXR01000112">
    <property type="protein sequence ID" value="TBU09048.1"/>
    <property type="molecule type" value="Genomic_DNA"/>
</dbReference>
<name>A0A4Q9LL65_9MICR</name>
<keyword evidence="5" id="KW-0472">Membrane</keyword>
<evidence type="ECO:0000256" key="6">
    <source>
        <dbReference type="ARBA" id="ARBA00023180"/>
    </source>
</evidence>
<evidence type="ECO:0000256" key="5">
    <source>
        <dbReference type="ARBA" id="ARBA00023136"/>
    </source>
</evidence>
<gene>
    <name evidence="8" type="ORF">CWI39_0112p0020</name>
</gene>
<dbReference type="InterPro" id="IPR046956">
    <property type="entry name" value="RLP23-like"/>
</dbReference>
<dbReference type="InterPro" id="IPR001611">
    <property type="entry name" value="Leu-rich_rpt"/>
</dbReference>
<dbReference type="Proteomes" id="UP000293045">
    <property type="component" value="Unassembled WGS sequence"/>
</dbReference>
<evidence type="ECO:0000256" key="3">
    <source>
        <dbReference type="ARBA" id="ARBA00022729"/>
    </source>
</evidence>
<dbReference type="Gene3D" id="3.80.10.10">
    <property type="entry name" value="Ribonuclease Inhibitor"/>
    <property type="match status" value="4"/>
</dbReference>
<comment type="subcellular location">
    <subcellularLocation>
        <location evidence="1">Membrane</location>
    </subcellularLocation>
</comment>
<dbReference type="InterPro" id="IPR032675">
    <property type="entry name" value="LRR_dom_sf"/>
</dbReference>
<dbReference type="VEuPathDB" id="MicrosporidiaDB:CWI36_0019p0030"/>
<dbReference type="PROSITE" id="PS51450">
    <property type="entry name" value="LRR"/>
    <property type="match status" value="1"/>
</dbReference>
<feature type="signal peptide" evidence="7">
    <location>
        <begin position="1"/>
        <end position="21"/>
    </location>
</feature>
<dbReference type="VEuPathDB" id="MicrosporidiaDB:CWI39_0112p0020"/>
<keyword evidence="6" id="KW-0325">Glycoprotein</keyword>
<accession>A0A4Q9LL65</accession>
<keyword evidence="3 7" id="KW-0732">Signal</keyword>
<organism evidence="8 9">
    <name type="scientific">Hamiltosporidium magnivora</name>
    <dbReference type="NCBI Taxonomy" id="148818"/>
    <lineage>
        <taxon>Eukaryota</taxon>
        <taxon>Fungi</taxon>
        <taxon>Fungi incertae sedis</taxon>
        <taxon>Microsporidia</taxon>
        <taxon>Dubosqiidae</taxon>
        <taxon>Hamiltosporidium</taxon>
    </lineage>
</organism>
<dbReference type="SUPFAM" id="SSF52047">
    <property type="entry name" value="RNI-like"/>
    <property type="match status" value="2"/>
</dbReference>
<evidence type="ECO:0000313" key="8">
    <source>
        <dbReference type="EMBL" id="TBU09048.1"/>
    </source>
</evidence>
<proteinExistence type="predicted"/>
<dbReference type="PANTHER" id="PTHR48063:SF112">
    <property type="entry name" value="RECEPTOR LIKE PROTEIN 30-LIKE"/>
    <property type="match status" value="1"/>
</dbReference>
<sequence length="1168" mass="135819">MFLYIFVYIVIANCIKVLFRAKNQNESDAFVFKFLNSLYGIFDENNSFVDISSDYTLDTNGLILDSLNPKVNHYVLLEYMYFDMTKIESNLMTFLFYYKDNFKDYIYLGDIISMDNFIFLLYLLNLSFVYSFEYDSNTFFEILNAIEYLDLFGNSRKIIINNLIKYFLLADKSMEILFTENYISPQFIPNISNIYNEILLEGINLFNGKCIFRNSSLFILHEKENIDDKSLLKTEGVHIFPCMLKLNVLNKFRMYFFSLIGFYMKMSDYAVLNLSEIDFLTENDTKIISCFSNVTEITLSSCFIKNSFIKIIPHSLLCLSLNILNFSNILFDSKTFSEILNFRLKKISLDTCEITDGNFFTDLNLKESSKSLNSLILTGILLEQHDVEQISGLENLSELSIKNSSICSTLFECLCKNETSKLKTLRFISNLYSFTDIKFVFNLTKLEKMDFSWNKFFYSPFKSNLSSEFKNLEKLKILRLCEVYEFNRKNICGIISLKNLKELIISKNNFIDKYFLNFQGILKLEVFKCQNVRLLSMDLDFFSSHLDLHFLNFKDNDINSSNLHYIFKFKNLYKLNLSMNKCISEDNLADFDLRGIQELKLNHCLINGSLSVWKINIDVLENLSFLSLTGNTLNISDILYIFNLKNLISLNISQCNIKKGYIPSTKNSQIQNLDLTGNILNENDLLALFKIKKLKTLNISRCSLTKNTFKLLNEISQDSNIEKLEILQNRLSKRDINVISNLKKLNKLNVSSCFLKKSSLSNLKNLSKYKNLETLDISNNNISTEDISSILRILSLKELFMNRCSGHILKINTPSLYNLSMIKKLDLQENDLGFADLDFIVKLEYLEVLNLQNCKIGLNELVIFSNAKSHLSLLELNLGYNILSASDILAINCFSTIRFLDLRNTKLEEGKFSFLRCEQLKKCLSVLILAQNNLDYEDVYNLSTFENLRKLDLSYSIRKPDLIYLFKNSCISKSLEFLDLSFCKLNANDILGILKCRNLLFLILKCCNLKYGCFSCYDELFLDLKIQLLSLKRNNISSKDLKNIFKIPTIRFLCLSHCNLPKNAFDIAEFSSINLNILHLNGNTISKKGFDFICNSLKLKELSVSMCRFRFRFLKSLLEKPIMETLEVFKANRNLCHSEDLINFYSSANEIEYYFMKCRDESGQMVEF</sequence>
<feature type="chain" id="PRO_5020696983" description="Leucine-rich repeat-containing protein" evidence="7">
    <location>
        <begin position="22"/>
        <end position="1168"/>
    </location>
</feature>
<dbReference type="PANTHER" id="PTHR48063">
    <property type="entry name" value="LRR RECEPTOR-LIKE KINASE"/>
    <property type="match status" value="1"/>
</dbReference>
<protein>
    <recommendedName>
        <fullName evidence="10">Leucine-rich repeat-containing protein</fullName>
    </recommendedName>
</protein>
<dbReference type="GO" id="GO:0016020">
    <property type="term" value="C:membrane"/>
    <property type="evidence" value="ECO:0007669"/>
    <property type="project" value="UniProtKB-SubCell"/>
</dbReference>
<evidence type="ECO:0000256" key="7">
    <source>
        <dbReference type="SAM" id="SignalP"/>
    </source>
</evidence>
<evidence type="ECO:0008006" key="10">
    <source>
        <dbReference type="Google" id="ProtNLM"/>
    </source>
</evidence>
<evidence type="ECO:0000256" key="1">
    <source>
        <dbReference type="ARBA" id="ARBA00004370"/>
    </source>
</evidence>
<comment type="caution">
    <text evidence="8">The sequence shown here is derived from an EMBL/GenBank/DDBJ whole genome shotgun (WGS) entry which is preliminary data.</text>
</comment>
<dbReference type="SUPFAM" id="SSF52058">
    <property type="entry name" value="L domain-like"/>
    <property type="match status" value="2"/>
</dbReference>
<evidence type="ECO:0000313" key="9">
    <source>
        <dbReference type="Proteomes" id="UP000293045"/>
    </source>
</evidence>
<keyword evidence="4" id="KW-1133">Transmembrane helix</keyword>